<organism evidence="1 2">
    <name type="scientific">Shewanella pealeana (strain ATCC 700345 / ANG-SQ1)</name>
    <dbReference type="NCBI Taxonomy" id="398579"/>
    <lineage>
        <taxon>Bacteria</taxon>
        <taxon>Pseudomonadati</taxon>
        <taxon>Pseudomonadota</taxon>
        <taxon>Gammaproteobacteria</taxon>
        <taxon>Alteromonadales</taxon>
        <taxon>Shewanellaceae</taxon>
        <taxon>Shewanella</taxon>
    </lineage>
</organism>
<evidence type="ECO:0000313" key="2">
    <source>
        <dbReference type="Proteomes" id="UP000002608"/>
    </source>
</evidence>
<dbReference type="HOGENOM" id="CLU_2958208_0_0_6"/>
<reference evidence="1 2" key="1">
    <citation type="submission" date="2007-10" db="EMBL/GenBank/DDBJ databases">
        <title>Complete sequence of Shewanella pealeana ATCC 700345.</title>
        <authorList>
            <consortium name="US DOE Joint Genome Institute"/>
            <person name="Copeland A."/>
            <person name="Lucas S."/>
            <person name="Lapidus A."/>
            <person name="Barry K."/>
            <person name="Glavina del Rio T."/>
            <person name="Dalin E."/>
            <person name="Tice H."/>
            <person name="Pitluck S."/>
            <person name="Chertkov O."/>
            <person name="Brettin T."/>
            <person name="Bruce D."/>
            <person name="Detter J.C."/>
            <person name="Han C."/>
            <person name="Schmutz J."/>
            <person name="Larimer F."/>
            <person name="Land M."/>
            <person name="Hauser L."/>
            <person name="Kyrpides N."/>
            <person name="Kim E."/>
            <person name="Zhao J.-S.Z."/>
            <person name="Manno D."/>
            <person name="Hawari J."/>
            <person name="Richardson P."/>
        </authorList>
    </citation>
    <scope>NUCLEOTIDE SEQUENCE [LARGE SCALE GENOMIC DNA]</scope>
    <source>
        <strain evidence="2">ATCC 700345 / ANG-SQ1</strain>
    </source>
</reference>
<gene>
    <name evidence="1" type="ordered locus">Spea_2918</name>
</gene>
<evidence type="ECO:0000313" key="1">
    <source>
        <dbReference type="EMBL" id="ABV88235.1"/>
    </source>
</evidence>
<proteinExistence type="predicted"/>
<dbReference type="KEGG" id="spl:Spea_2918"/>
<name>A8H6P8_SHEPA</name>
<dbReference type="OrthoDB" id="6402419at2"/>
<accession>A8H6P8</accession>
<sequence length="59" mass="6804">MKNVVNDDKIGDFRDLVNSNSSFVYHTYKDKNGKNLFHLVCSCMDCGVFQGSWHSLLKF</sequence>
<protein>
    <submittedName>
        <fullName evidence="1">Uncharacterized protein</fullName>
    </submittedName>
</protein>
<dbReference type="Proteomes" id="UP000002608">
    <property type="component" value="Chromosome"/>
</dbReference>
<keyword evidence="2" id="KW-1185">Reference proteome</keyword>
<dbReference type="AlphaFoldDB" id="A8H6P8"/>
<dbReference type="EMBL" id="CP000851">
    <property type="protein sequence ID" value="ABV88235.1"/>
    <property type="molecule type" value="Genomic_DNA"/>
</dbReference>